<feature type="transmembrane region" description="Helical" evidence="9">
    <location>
        <begin position="173"/>
        <end position="192"/>
    </location>
</feature>
<dbReference type="AlphaFoldDB" id="A0A8I2YSC9"/>
<keyword evidence="5 9" id="KW-1133">Transmembrane helix</keyword>
<dbReference type="PANTHER" id="PTHR48022:SF20">
    <property type="entry name" value="MAJOR FACILITATOR SUPERFAMILY (MFS) PROFILE DOMAIN-CONTAINING PROTEIN-RELATED"/>
    <property type="match status" value="1"/>
</dbReference>
<evidence type="ECO:0000256" key="6">
    <source>
        <dbReference type="ARBA" id="ARBA00023136"/>
    </source>
</evidence>
<feature type="transmembrane region" description="Helical" evidence="9">
    <location>
        <begin position="79"/>
        <end position="96"/>
    </location>
</feature>
<dbReference type="NCBIfam" id="TIGR00879">
    <property type="entry name" value="SP"/>
    <property type="match status" value="1"/>
</dbReference>
<keyword evidence="12" id="KW-1185">Reference proteome</keyword>
<dbReference type="PRINTS" id="PR00171">
    <property type="entry name" value="SUGRTRNSPORT"/>
</dbReference>
<keyword evidence="4 9" id="KW-0812">Transmembrane</keyword>
<dbReference type="EMBL" id="JAGFBS010000010">
    <property type="protein sequence ID" value="KAG6376932.1"/>
    <property type="molecule type" value="Genomic_DNA"/>
</dbReference>
<feature type="transmembrane region" description="Helical" evidence="9">
    <location>
        <begin position="402"/>
        <end position="419"/>
    </location>
</feature>
<sequence length="473" mass="51130">MLSVTLKIYLIASYTSLAGMLWGLDTGSIGPLTQMAQFANSIGYISSSQLGIYVACILLSASFSSLCSGHVADVISRKYGILTGGLIVAVGTVISASANNFPALICARLITGIGQGQSISVVTIYLCEIAPQNIRGTVATMLQLLITVGIAAGYFIAYASSRLDGSLAWRTPFIIEACVAAMLSMGMAFMPFSPRWLVQHGRFKQARDVLSKLRLTTKEVDEELNSIKASLEEEGAPHATFSEVFSKRYIKRSLLGIFMMGFQMLCGIDAVLYYAPILFTQAGFSSQRASFLASGISGIVNLVFTIPAQLLVDKWGRRFPYIAGGIAIASCFLAIGSIYAAHGGKANGEVYLNGKPAQWAVIILIYIFIANFAWSWAVVTKIYTCEIMPTRLRAKACAFQQLANWVVNFAVALTAPLFLRSSPSGPYFLFGTATCFVTLVCYFFMPETKGKSLEEIKGLFEKKNDAVESTSTA</sequence>
<dbReference type="InterPro" id="IPR005829">
    <property type="entry name" value="Sugar_transporter_CS"/>
</dbReference>
<evidence type="ECO:0000256" key="8">
    <source>
        <dbReference type="RuleBase" id="RU003346"/>
    </source>
</evidence>
<evidence type="ECO:0000259" key="10">
    <source>
        <dbReference type="PROSITE" id="PS50850"/>
    </source>
</evidence>
<dbReference type="Gene3D" id="1.20.1250.20">
    <property type="entry name" value="MFS general substrate transporter like domains"/>
    <property type="match status" value="1"/>
</dbReference>
<feature type="transmembrane region" description="Helical" evidence="9">
    <location>
        <begin position="359"/>
        <end position="382"/>
    </location>
</feature>
<name>A0A8I2YSC9_9AGAM</name>
<organism evidence="11 12">
    <name type="scientific">Boletus reticuloceps</name>
    <dbReference type="NCBI Taxonomy" id="495285"/>
    <lineage>
        <taxon>Eukaryota</taxon>
        <taxon>Fungi</taxon>
        <taxon>Dikarya</taxon>
        <taxon>Basidiomycota</taxon>
        <taxon>Agaricomycotina</taxon>
        <taxon>Agaricomycetes</taxon>
        <taxon>Agaricomycetidae</taxon>
        <taxon>Boletales</taxon>
        <taxon>Boletineae</taxon>
        <taxon>Boletaceae</taxon>
        <taxon>Boletoideae</taxon>
        <taxon>Boletus</taxon>
    </lineage>
</organism>
<dbReference type="InterPro" id="IPR005828">
    <property type="entry name" value="MFS_sugar_transport-like"/>
</dbReference>
<gene>
    <name evidence="11" type="ORF">JVT61DRAFT_965</name>
</gene>
<dbReference type="SUPFAM" id="SSF103473">
    <property type="entry name" value="MFS general substrate transporter"/>
    <property type="match status" value="1"/>
</dbReference>
<feature type="transmembrane region" description="Helical" evidence="9">
    <location>
        <begin position="138"/>
        <end position="161"/>
    </location>
</feature>
<feature type="transmembrane region" description="Helical" evidence="9">
    <location>
        <begin position="44"/>
        <end position="67"/>
    </location>
</feature>
<evidence type="ECO:0000256" key="9">
    <source>
        <dbReference type="SAM" id="Phobius"/>
    </source>
</evidence>
<evidence type="ECO:0000256" key="5">
    <source>
        <dbReference type="ARBA" id="ARBA00022989"/>
    </source>
</evidence>
<feature type="transmembrane region" description="Helical" evidence="9">
    <location>
        <begin position="319"/>
        <end position="339"/>
    </location>
</feature>
<evidence type="ECO:0000256" key="7">
    <source>
        <dbReference type="ARBA" id="ARBA00049119"/>
    </source>
</evidence>
<evidence type="ECO:0000313" key="11">
    <source>
        <dbReference type="EMBL" id="KAG6376932.1"/>
    </source>
</evidence>
<dbReference type="PROSITE" id="PS00217">
    <property type="entry name" value="SUGAR_TRANSPORT_2"/>
    <property type="match status" value="1"/>
</dbReference>
<evidence type="ECO:0000313" key="12">
    <source>
        <dbReference type="Proteomes" id="UP000683000"/>
    </source>
</evidence>
<dbReference type="GO" id="GO:0016020">
    <property type="term" value="C:membrane"/>
    <property type="evidence" value="ECO:0007669"/>
    <property type="project" value="UniProtKB-SubCell"/>
</dbReference>
<comment type="subcellular location">
    <subcellularLocation>
        <location evidence="1">Membrane</location>
        <topology evidence="1">Multi-pass membrane protein</topology>
    </subcellularLocation>
</comment>
<dbReference type="InterPro" id="IPR003663">
    <property type="entry name" value="Sugar/inositol_transpt"/>
</dbReference>
<protein>
    <submittedName>
        <fullName evidence="11">General substrate transporter</fullName>
    </submittedName>
</protein>
<keyword evidence="3 8" id="KW-0813">Transport</keyword>
<dbReference type="FunFam" id="1.20.1250.20:FF:000134">
    <property type="entry name" value="MFS sugar transporter protein"/>
    <property type="match status" value="1"/>
</dbReference>
<accession>A0A8I2YSC9</accession>
<dbReference type="InterPro" id="IPR020846">
    <property type="entry name" value="MFS_dom"/>
</dbReference>
<dbReference type="OrthoDB" id="5399138at2759"/>
<evidence type="ECO:0000256" key="3">
    <source>
        <dbReference type="ARBA" id="ARBA00022448"/>
    </source>
</evidence>
<evidence type="ECO:0000256" key="2">
    <source>
        <dbReference type="ARBA" id="ARBA00010992"/>
    </source>
</evidence>
<dbReference type="PANTHER" id="PTHR48022">
    <property type="entry name" value="PLASTIDIC GLUCOSE TRANSPORTER 4"/>
    <property type="match status" value="1"/>
</dbReference>
<reference evidence="11" key="1">
    <citation type="submission" date="2021-03" db="EMBL/GenBank/DDBJ databases">
        <title>Evolutionary innovations through gain and loss of genes in the ectomycorrhizal Boletales.</title>
        <authorList>
            <person name="Wu G."/>
            <person name="Miyauchi S."/>
            <person name="Morin E."/>
            <person name="Yang Z.-L."/>
            <person name="Xu J."/>
            <person name="Martin F.M."/>
        </authorList>
    </citation>
    <scope>NUCLEOTIDE SEQUENCE</scope>
    <source>
        <strain evidence="11">BR01</strain>
    </source>
</reference>
<proteinExistence type="inferred from homology"/>
<dbReference type="Pfam" id="PF00083">
    <property type="entry name" value="Sugar_tr"/>
    <property type="match status" value="1"/>
</dbReference>
<keyword evidence="6 9" id="KW-0472">Membrane</keyword>
<feature type="transmembrane region" description="Helical" evidence="9">
    <location>
        <begin position="291"/>
        <end position="312"/>
    </location>
</feature>
<evidence type="ECO:0000256" key="4">
    <source>
        <dbReference type="ARBA" id="ARBA00022692"/>
    </source>
</evidence>
<dbReference type="InterPro" id="IPR050360">
    <property type="entry name" value="MFS_Sugar_Transporters"/>
</dbReference>
<dbReference type="Proteomes" id="UP000683000">
    <property type="component" value="Unassembled WGS sequence"/>
</dbReference>
<feature type="domain" description="Major facilitator superfamily (MFS) profile" evidence="10">
    <location>
        <begin position="11"/>
        <end position="449"/>
    </location>
</feature>
<comment type="catalytic activity">
    <reaction evidence="7">
        <text>myo-inositol(out) + H(+)(out) = myo-inositol(in) + H(+)(in)</text>
        <dbReference type="Rhea" id="RHEA:60364"/>
        <dbReference type="ChEBI" id="CHEBI:15378"/>
        <dbReference type="ChEBI" id="CHEBI:17268"/>
    </reaction>
</comment>
<dbReference type="GO" id="GO:0005351">
    <property type="term" value="F:carbohydrate:proton symporter activity"/>
    <property type="evidence" value="ECO:0007669"/>
    <property type="project" value="TreeGrafter"/>
</dbReference>
<comment type="similarity">
    <text evidence="2 8">Belongs to the major facilitator superfamily. Sugar transporter (TC 2.A.1.1) family.</text>
</comment>
<feature type="transmembrane region" description="Helical" evidence="9">
    <location>
        <begin position="254"/>
        <end position="279"/>
    </location>
</feature>
<dbReference type="InterPro" id="IPR036259">
    <property type="entry name" value="MFS_trans_sf"/>
</dbReference>
<evidence type="ECO:0000256" key="1">
    <source>
        <dbReference type="ARBA" id="ARBA00004141"/>
    </source>
</evidence>
<comment type="caution">
    <text evidence="11">The sequence shown here is derived from an EMBL/GenBank/DDBJ whole genome shotgun (WGS) entry which is preliminary data.</text>
</comment>
<dbReference type="PROSITE" id="PS50850">
    <property type="entry name" value="MFS"/>
    <property type="match status" value="1"/>
</dbReference>
<feature type="transmembrane region" description="Helical" evidence="9">
    <location>
        <begin position="425"/>
        <end position="445"/>
    </location>
</feature>